<evidence type="ECO:0000256" key="11">
    <source>
        <dbReference type="HAMAP-Rule" id="MF_00059"/>
    </source>
</evidence>
<dbReference type="InterPro" id="IPR036603">
    <property type="entry name" value="RBP11-like"/>
</dbReference>
<evidence type="ECO:0000256" key="8">
    <source>
        <dbReference type="ARBA" id="ARBA00032524"/>
    </source>
</evidence>
<dbReference type="GO" id="GO:0000428">
    <property type="term" value="C:DNA-directed RNA polymerase complex"/>
    <property type="evidence" value="ECO:0007669"/>
    <property type="project" value="UniProtKB-KW"/>
</dbReference>
<dbReference type="NCBIfam" id="NF003519">
    <property type="entry name" value="PRK05182.2-5"/>
    <property type="match status" value="1"/>
</dbReference>
<dbReference type="HAMAP" id="MF_00059">
    <property type="entry name" value="RNApol_bact_RpoA"/>
    <property type="match status" value="1"/>
</dbReference>
<evidence type="ECO:0000256" key="3">
    <source>
        <dbReference type="ARBA" id="ARBA00015972"/>
    </source>
</evidence>
<evidence type="ECO:0000256" key="10">
    <source>
        <dbReference type="ARBA" id="ARBA00048552"/>
    </source>
</evidence>
<dbReference type="GO" id="GO:0003677">
    <property type="term" value="F:DNA binding"/>
    <property type="evidence" value="ECO:0007669"/>
    <property type="project" value="UniProtKB-UniRule"/>
</dbReference>
<evidence type="ECO:0000256" key="4">
    <source>
        <dbReference type="ARBA" id="ARBA00022478"/>
    </source>
</evidence>
<dbReference type="Proteomes" id="UP000286732">
    <property type="component" value="Unassembled WGS sequence"/>
</dbReference>
<feature type="region of interest" description="Alpha C-terminal domain (alpha-CTD)" evidence="11">
    <location>
        <begin position="294"/>
        <end position="375"/>
    </location>
</feature>
<dbReference type="InterPro" id="IPR036643">
    <property type="entry name" value="RNApol_insert_sf"/>
</dbReference>
<dbReference type="InterPro" id="IPR011260">
    <property type="entry name" value="RNAP_asu_C"/>
</dbReference>
<evidence type="ECO:0000256" key="1">
    <source>
        <dbReference type="ARBA" id="ARBA00007123"/>
    </source>
</evidence>
<dbReference type="FunFam" id="1.10.150.20:FF:000001">
    <property type="entry name" value="DNA-directed RNA polymerase subunit alpha"/>
    <property type="match status" value="1"/>
</dbReference>
<evidence type="ECO:0000256" key="5">
    <source>
        <dbReference type="ARBA" id="ARBA00022679"/>
    </source>
</evidence>
<feature type="compositionally biased region" description="Acidic residues" evidence="12">
    <location>
        <begin position="1"/>
        <end position="15"/>
    </location>
</feature>
<feature type="domain" description="DNA-directed RNA polymerase RpoA/D/Rpb3-type" evidence="13">
    <location>
        <begin position="69"/>
        <end position="276"/>
    </location>
</feature>
<comment type="subunit">
    <text evidence="11">Homodimer. The RNAP catalytic core consists of 2 alpha, 1 beta, 1 beta' and 1 omega subunit. When a sigma factor is associated with the core the holoenzyme is formed, which can initiate transcription.</text>
</comment>
<evidence type="ECO:0000313" key="14">
    <source>
        <dbReference type="EMBL" id="RTZ82611.1"/>
    </source>
</evidence>
<sequence>MTELNETIEEADPEVENVSPEDNAITGTESDSNSEEESTDENPFFAKNWMSIAKPKKLQFESENLKSDYAKFSLDPLEPGFGTTIGHSLRRVLLSSIRGSAVFAVQIDGVTHEFSNIPGIVEDMVQVILNIKELQVEQFVDEVVELELIGEGPCVIKAGDISTFEKAEILNPDLVLATLQNGATVSMTMYSRFNKGYVTSEENQQEDLPVGTIYLDSNHSPVSRINYDVVNLRVDQKTDYDRLNFELWTNGSVKPTDCLAYAAKIIKEHMDVFINFDESSIKDEPEEEIKEEPLNENLYRSVSELELSVRSINCLQNAKIETIGDLVQKSEQAMLKTKNFGRKSLNEIKVILTEMGLTLGSELENFDPMNNPHTN</sequence>
<dbReference type="GO" id="GO:0003899">
    <property type="term" value="F:DNA-directed RNA polymerase activity"/>
    <property type="evidence" value="ECO:0007669"/>
    <property type="project" value="UniProtKB-UniRule"/>
</dbReference>
<dbReference type="SUPFAM" id="SSF55257">
    <property type="entry name" value="RBP11-like subunits of RNA polymerase"/>
    <property type="match status" value="1"/>
</dbReference>
<protein>
    <recommendedName>
        <fullName evidence="3 11">DNA-directed RNA polymerase subunit alpha</fullName>
        <shortName evidence="11">RNAP subunit alpha</shortName>
        <ecNumber evidence="2 11">2.7.7.6</ecNumber>
    </recommendedName>
    <alternativeName>
        <fullName evidence="9 11">RNA polymerase subunit alpha</fullName>
    </alternativeName>
    <alternativeName>
        <fullName evidence="8 11">Transcriptase subunit alpha</fullName>
    </alternativeName>
</protein>
<dbReference type="GO" id="GO:0005737">
    <property type="term" value="C:cytoplasm"/>
    <property type="evidence" value="ECO:0007669"/>
    <property type="project" value="UniProtKB-ARBA"/>
</dbReference>
<gene>
    <name evidence="11" type="primary">rpoA</name>
    <name evidence="14" type="ORF">DSY98_00780</name>
</gene>
<keyword evidence="5 11" id="KW-0808">Transferase</keyword>
<dbReference type="Gene3D" id="3.30.1360.10">
    <property type="entry name" value="RNA polymerase, RBP11-like subunit"/>
    <property type="match status" value="1"/>
</dbReference>
<dbReference type="SUPFAM" id="SSF47789">
    <property type="entry name" value="C-terminal domain of RNA polymerase alpha subunit"/>
    <property type="match status" value="1"/>
</dbReference>
<dbReference type="CDD" id="cd06928">
    <property type="entry name" value="RNAP_alpha_NTD"/>
    <property type="match status" value="1"/>
</dbReference>
<comment type="function">
    <text evidence="11">DNA-dependent RNA polymerase catalyzes the transcription of DNA into RNA using the four ribonucleoside triphosphates as substrates.</text>
</comment>
<dbReference type="GO" id="GO:0046983">
    <property type="term" value="F:protein dimerization activity"/>
    <property type="evidence" value="ECO:0007669"/>
    <property type="project" value="InterPro"/>
</dbReference>
<dbReference type="NCBIfam" id="NF003513">
    <property type="entry name" value="PRK05182.1-2"/>
    <property type="match status" value="1"/>
</dbReference>
<dbReference type="SUPFAM" id="SSF56553">
    <property type="entry name" value="Insert subdomain of RNA polymerase alpha subunit"/>
    <property type="match status" value="1"/>
</dbReference>
<feature type="region of interest" description="Disordered" evidence="12">
    <location>
        <begin position="1"/>
        <end position="45"/>
    </location>
</feature>
<dbReference type="EC" id="2.7.7.6" evidence="2 11"/>
<accession>A0A432GH46</accession>
<dbReference type="Pfam" id="PF01193">
    <property type="entry name" value="RNA_pol_L"/>
    <property type="match status" value="1"/>
</dbReference>
<dbReference type="AlphaFoldDB" id="A0A432GH46"/>
<evidence type="ECO:0000313" key="15">
    <source>
        <dbReference type="Proteomes" id="UP000286732"/>
    </source>
</evidence>
<comment type="similarity">
    <text evidence="1 11">Belongs to the RNA polymerase alpha chain family.</text>
</comment>
<organism evidence="14 15">
    <name type="scientific">SAR324 cluster bacterium</name>
    <dbReference type="NCBI Taxonomy" id="2024889"/>
    <lineage>
        <taxon>Bacteria</taxon>
        <taxon>Deltaproteobacteria</taxon>
        <taxon>SAR324 cluster</taxon>
    </lineage>
</organism>
<dbReference type="EMBL" id="QNZM01000031">
    <property type="protein sequence ID" value="RTZ82611.1"/>
    <property type="molecule type" value="Genomic_DNA"/>
</dbReference>
<keyword evidence="7 11" id="KW-0804">Transcription</keyword>
<dbReference type="InterPro" id="IPR011263">
    <property type="entry name" value="DNA-dir_RNA_pol_RpoA/D/Rpb3"/>
</dbReference>
<comment type="catalytic activity">
    <reaction evidence="10 11">
        <text>RNA(n) + a ribonucleoside 5'-triphosphate = RNA(n+1) + diphosphate</text>
        <dbReference type="Rhea" id="RHEA:21248"/>
        <dbReference type="Rhea" id="RHEA-COMP:14527"/>
        <dbReference type="Rhea" id="RHEA-COMP:17342"/>
        <dbReference type="ChEBI" id="CHEBI:33019"/>
        <dbReference type="ChEBI" id="CHEBI:61557"/>
        <dbReference type="ChEBI" id="CHEBI:140395"/>
        <dbReference type="EC" id="2.7.7.6"/>
    </reaction>
</comment>
<comment type="caution">
    <text evidence="14">The sequence shown here is derived from an EMBL/GenBank/DDBJ whole genome shotgun (WGS) entry which is preliminary data.</text>
</comment>
<dbReference type="Pfam" id="PF01000">
    <property type="entry name" value="RNA_pol_A_bac"/>
    <property type="match status" value="1"/>
</dbReference>
<feature type="region of interest" description="Alpha N-terminal domain (alpha-NTD)" evidence="11">
    <location>
        <begin position="1"/>
        <end position="277"/>
    </location>
</feature>
<dbReference type="Pfam" id="PF03118">
    <property type="entry name" value="RNA_pol_A_CTD"/>
    <property type="match status" value="1"/>
</dbReference>
<dbReference type="NCBIfam" id="TIGR02027">
    <property type="entry name" value="rpoA"/>
    <property type="match status" value="1"/>
</dbReference>
<dbReference type="SMART" id="SM00662">
    <property type="entry name" value="RPOLD"/>
    <property type="match status" value="1"/>
</dbReference>
<comment type="domain">
    <text evidence="11">The N-terminal domain is essential for RNAP assembly and basal transcription, whereas the C-terminal domain is involved in interaction with transcriptional regulators and with upstream promoter elements.</text>
</comment>
<evidence type="ECO:0000256" key="12">
    <source>
        <dbReference type="SAM" id="MobiDB-lite"/>
    </source>
</evidence>
<evidence type="ECO:0000256" key="6">
    <source>
        <dbReference type="ARBA" id="ARBA00022695"/>
    </source>
</evidence>
<dbReference type="Gene3D" id="2.170.120.12">
    <property type="entry name" value="DNA-directed RNA polymerase, insert domain"/>
    <property type="match status" value="1"/>
</dbReference>
<evidence type="ECO:0000256" key="9">
    <source>
        <dbReference type="ARBA" id="ARBA00033070"/>
    </source>
</evidence>
<dbReference type="InterPro" id="IPR011262">
    <property type="entry name" value="DNA-dir_RNA_pol_insert"/>
</dbReference>
<dbReference type="GO" id="GO:0006351">
    <property type="term" value="P:DNA-templated transcription"/>
    <property type="evidence" value="ECO:0007669"/>
    <property type="project" value="UniProtKB-UniRule"/>
</dbReference>
<evidence type="ECO:0000256" key="2">
    <source>
        <dbReference type="ARBA" id="ARBA00012418"/>
    </source>
</evidence>
<proteinExistence type="inferred from homology"/>
<dbReference type="FunFam" id="2.170.120.12:FF:000001">
    <property type="entry name" value="DNA-directed RNA polymerase subunit alpha"/>
    <property type="match status" value="1"/>
</dbReference>
<name>A0A432GH46_9DELT</name>
<reference evidence="14 15" key="1">
    <citation type="submission" date="2018-06" db="EMBL/GenBank/DDBJ databases">
        <title>Combined omics and stable isotope probing to characterize newly discovered Mariana Back-Arc vent microbial communities.</title>
        <authorList>
            <person name="Trembath-Reichert E."/>
            <person name="Huber J.A."/>
        </authorList>
    </citation>
    <scope>NUCLEOTIDE SEQUENCE [LARGE SCALE GENOMIC DNA]</scope>
    <source>
        <strain evidence="14">MAG 63_2</strain>
    </source>
</reference>
<dbReference type="Gene3D" id="1.10.150.20">
    <property type="entry name" value="5' to 3' exonuclease, C-terminal subdomain"/>
    <property type="match status" value="1"/>
</dbReference>
<dbReference type="InterPro" id="IPR011773">
    <property type="entry name" value="DNA-dir_RpoA"/>
</dbReference>
<keyword evidence="4 11" id="KW-0240">DNA-directed RNA polymerase</keyword>
<keyword evidence="6 11" id="KW-0548">Nucleotidyltransferase</keyword>
<evidence type="ECO:0000259" key="13">
    <source>
        <dbReference type="SMART" id="SM00662"/>
    </source>
</evidence>
<evidence type="ECO:0000256" key="7">
    <source>
        <dbReference type="ARBA" id="ARBA00023163"/>
    </source>
</evidence>